<evidence type="ECO:0008006" key="6">
    <source>
        <dbReference type="Google" id="ProtNLM"/>
    </source>
</evidence>
<feature type="domain" description="Far11/STRP C-terminal" evidence="3">
    <location>
        <begin position="438"/>
        <end position="926"/>
    </location>
</feature>
<dbReference type="FunCoup" id="A0A0C3ASI4">
    <property type="interactions" value="434"/>
</dbReference>
<feature type="compositionally biased region" description="Polar residues" evidence="1">
    <location>
        <begin position="320"/>
        <end position="330"/>
    </location>
</feature>
<feature type="compositionally biased region" description="Basic and acidic residues" evidence="1">
    <location>
        <begin position="982"/>
        <end position="992"/>
    </location>
</feature>
<dbReference type="InParanoid" id="A0A0C3ASI4"/>
<dbReference type="SMART" id="SM01293">
    <property type="entry name" value="DUF3402"/>
    <property type="match status" value="1"/>
</dbReference>
<accession>A0A0C3ASI4</accession>
<feature type="region of interest" description="Disordered" evidence="1">
    <location>
        <begin position="473"/>
        <end position="496"/>
    </location>
</feature>
<dbReference type="Pfam" id="PF11882">
    <property type="entry name" value="DUF3402"/>
    <property type="match status" value="1"/>
</dbReference>
<feature type="region of interest" description="Disordered" evidence="1">
    <location>
        <begin position="974"/>
        <end position="1078"/>
    </location>
</feature>
<proteinExistence type="predicted"/>
<feature type="region of interest" description="Disordered" evidence="1">
    <location>
        <begin position="574"/>
        <end position="606"/>
    </location>
</feature>
<dbReference type="InterPro" id="IPR040185">
    <property type="entry name" value="Far11/STRP"/>
</dbReference>
<dbReference type="AlphaFoldDB" id="A0A0C3ASI4"/>
<keyword evidence="5" id="KW-1185">Reference proteome</keyword>
<feature type="compositionally biased region" description="Polar residues" evidence="1">
    <location>
        <begin position="574"/>
        <end position="586"/>
    </location>
</feature>
<feature type="compositionally biased region" description="Pro residues" evidence="1">
    <location>
        <begin position="393"/>
        <end position="404"/>
    </location>
</feature>
<dbReference type="STRING" id="1036808.A0A0C3ASI4"/>
<dbReference type="PANTHER" id="PTHR13239">
    <property type="entry name" value="PROTEIN REQUIRED FOR HYPHAL ANASTOMOSIS HAM-2"/>
    <property type="match status" value="1"/>
</dbReference>
<reference evidence="5" key="2">
    <citation type="submission" date="2015-01" db="EMBL/GenBank/DDBJ databases">
        <title>Evolutionary Origins and Diversification of the Mycorrhizal Mutualists.</title>
        <authorList>
            <consortium name="DOE Joint Genome Institute"/>
            <consortium name="Mycorrhizal Genomics Consortium"/>
            <person name="Kohler A."/>
            <person name="Kuo A."/>
            <person name="Nagy L.G."/>
            <person name="Floudas D."/>
            <person name="Copeland A."/>
            <person name="Barry K.W."/>
            <person name="Cichocki N."/>
            <person name="Veneault-Fourrey C."/>
            <person name="LaButti K."/>
            <person name="Lindquist E.A."/>
            <person name="Lipzen A."/>
            <person name="Lundell T."/>
            <person name="Morin E."/>
            <person name="Murat C."/>
            <person name="Riley R."/>
            <person name="Ohm R."/>
            <person name="Sun H."/>
            <person name="Tunlid A."/>
            <person name="Henrissat B."/>
            <person name="Grigoriev I.V."/>
            <person name="Hibbett D.S."/>
            <person name="Martin F."/>
        </authorList>
    </citation>
    <scope>NUCLEOTIDE SEQUENCE [LARGE SCALE GENOMIC DNA]</scope>
    <source>
        <strain evidence="5">Foug A</strain>
    </source>
</reference>
<feature type="region of interest" description="Disordered" evidence="1">
    <location>
        <begin position="380"/>
        <end position="413"/>
    </location>
</feature>
<feature type="compositionally biased region" description="Polar residues" evidence="1">
    <location>
        <begin position="380"/>
        <end position="390"/>
    </location>
</feature>
<dbReference type="GO" id="GO:0007010">
    <property type="term" value="P:cytoskeleton organization"/>
    <property type="evidence" value="ECO:0007669"/>
    <property type="project" value="TreeGrafter"/>
</dbReference>
<dbReference type="GO" id="GO:0005829">
    <property type="term" value="C:cytosol"/>
    <property type="evidence" value="ECO:0007669"/>
    <property type="project" value="TreeGrafter"/>
</dbReference>
<dbReference type="Proteomes" id="UP000053989">
    <property type="component" value="Unassembled WGS sequence"/>
</dbReference>
<protein>
    <recommendedName>
        <fullName evidence="6">Far11/STRP C-terminal domain-containing protein</fullName>
    </recommendedName>
</protein>
<reference evidence="4 5" key="1">
    <citation type="submission" date="2014-04" db="EMBL/GenBank/DDBJ databases">
        <authorList>
            <consortium name="DOE Joint Genome Institute"/>
            <person name="Kuo A."/>
            <person name="Kohler A."/>
            <person name="Nagy L.G."/>
            <person name="Floudas D."/>
            <person name="Copeland A."/>
            <person name="Barry K.W."/>
            <person name="Cichocki N."/>
            <person name="Veneault-Fourrey C."/>
            <person name="LaButti K."/>
            <person name="Lindquist E.A."/>
            <person name="Lipzen A."/>
            <person name="Lundell T."/>
            <person name="Morin E."/>
            <person name="Murat C."/>
            <person name="Sun H."/>
            <person name="Tunlid A."/>
            <person name="Henrissat B."/>
            <person name="Grigoriev I.V."/>
            <person name="Hibbett D.S."/>
            <person name="Martin F."/>
            <person name="Nordberg H.P."/>
            <person name="Cantor M.N."/>
            <person name="Hua S.X."/>
        </authorList>
    </citation>
    <scope>NUCLEOTIDE SEQUENCE [LARGE SCALE GENOMIC DNA]</scope>
    <source>
        <strain evidence="4 5">Foug A</strain>
    </source>
</reference>
<evidence type="ECO:0000259" key="2">
    <source>
        <dbReference type="SMART" id="SM01292"/>
    </source>
</evidence>
<evidence type="ECO:0000256" key="1">
    <source>
        <dbReference type="SAM" id="MobiDB-lite"/>
    </source>
</evidence>
<dbReference type="PANTHER" id="PTHR13239:SF4">
    <property type="entry name" value="AT25231P"/>
    <property type="match status" value="1"/>
</dbReference>
<gene>
    <name evidence="4" type="ORF">SCLCIDRAFT_13968</name>
</gene>
<dbReference type="SMART" id="SM01292">
    <property type="entry name" value="N1221"/>
    <property type="match status" value="1"/>
</dbReference>
<feature type="region of interest" description="Disordered" evidence="1">
    <location>
        <begin position="320"/>
        <end position="344"/>
    </location>
</feature>
<organism evidence="4 5">
    <name type="scientific">Scleroderma citrinum Foug A</name>
    <dbReference type="NCBI Taxonomy" id="1036808"/>
    <lineage>
        <taxon>Eukaryota</taxon>
        <taxon>Fungi</taxon>
        <taxon>Dikarya</taxon>
        <taxon>Basidiomycota</taxon>
        <taxon>Agaricomycotina</taxon>
        <taxon>Agaricomycetes</taxon>
        <taxon>Agaricomycetidae</taxon>
        <taxon>Boletales</taxon>
        <taxon>Sclerodermatineae</taxon>
        <taxon>Sclerodermataceae</taxon>
        <taxon>Scleroderma</taxon>
    </lineage>
</organism>
<name>A0A0C3ASI4_9AGAM</name>
<feature type="compositionally biased region" description="Acidic residues" evidence="1">
    <location>
        <begin position="1037"/>
        <end position="1052"/>
    </location>
</feature>
<dbReference type="HOGENOM" id="CLU_003184_2_1_1"/>
<dbReference type="InterPro" id="IPR021819">
    <property type="entry name" value="Far11/STRP_C"/>
</dbReference>
<dbReference type="InterPro" id="IPR012486">
    <property type="entry name" value="Far11/STRP_N"/>
</dbReference>
<evidence type="ECO:0000313" key="5">
    <source>
        <dbReference type="Proteomes" id="UP000053989"/>
    </source>
</evidence>
<dbReference type="EMBL" id="KN822011">
    <property type="protein sequence ID" value="KIM67902.1"/>
    <property type="molecule type" value="Genomic_DNA"/>
</dbReference>
<evidence type="ECO:0000313" key="4">
    <source>
        <dbReference type="EMBL" id="KIM67902.1"/>
    </source>
</evidence>
<feature type="domain" description="Far11/STRP N-terminal" evidence="2">
    <location>
        <begin position="46"/>
        <end position="331"/>
    </location>
</feature>
<sequence length="1078" mass="121179">MVFTQSSLYAGGDIQDGAIASQQLGLDSITLGQLKAMVNTAPKPKQSFYDFRYDDEDTVMNEIDEFYSYVEMPQVAENLKAWQGSFRGEWTNPDTSNAQRKAHVEVLLEGLEHRDAEVRFTNARRLFYVLQGTFAETTSPEHQLHWIYENCKVVRSANGLNTVVESMKIASQKHDLLCSLSDADATHFQITPEERANFLEEFTTEISVYLGMMYHIIEVFKERDDFADELMSMDPPLPVYLFNVVSGLKDKSAKGYPIKKLLLVLWKALLACCGGIRELERVKNLARELASLPPVPHEDIPIKCTPLDIEAFHQETSVKYPTFTSPPTRDSPSEKPSGPVPTTRLAQAYSPIPVRHHYHHDESDLQQAGLPNAITQPFQQQSQNMGFRSNPQPATPAPSPPPSPKPKKQQYQTDQNRPFLFPFSKRGRFGPNKDRLVPFAIDEADRLYNKHMYVSLSLWQMWRTREECMTAESGLEHMPGTESTQEPPRVTLTDSESVEPLPDMALLDTKIAEAEAAIAEAPAGPLERKARERRDDLMRLKRVETIYTSIIPVLSGWVLVLLKLLLATVSAGTGQQQAPQSSTSSVFPPGVASPAEQPPAPPPTLDDIDVTRHREITSKAVSAILLLTLKWFKASHVMKFHHLGQLLLDTNCLLLILKMFGLQEVSTSVVSKADSPDDNFFRYCQIHHGRVALRMQEDKPKSSSHLVLHSKNLPNGQRHEEEIEMLTEFSWRNFFSAINFAKIMQKLSKNRSHRIWMLVQYKSSAVLKRVLRVSHPLLQLQVLKLIKSQVPFCGRKWRQTNMKVITSIYLNCRPDLRDEWLTGNEVDDLSDAQAQEQALRHLVKFYNNRRYGPQAVQHAQAHRRSVSITHNMEGLPPGLELGNIIRPLGTPNIVEADVFPPPRSQAPDPSIFLPYTTEDLAFEEEYEEYLSDLGWSDEQASSLSFPPTPSPSAWSRLPEFVSCMTDNISDSESVVSIGDLGDDARLEGRDDRDNPDENVTNWEHLSPKTMAALPKSPAGNRRSSSGGGLRPVLPFGLDDDSALDLGDEEEPEIGPMPREQSGPFASGGGVDEVEYAYG</sequence>
<dbReference type="OrthoDB" id="18234at2759"/>
<dbReference type="Pfam" id="PF07923">
    <property type="entry name" value="N1221"/>
    <property type="match status" value="1"/>
</dbReference>
<evidence type="ECO:0000259" key="3">
    <source>
        <dbReference type="SMART" id="SM01293"/>
    </source>
</evidence>